<evidence type="ECO:0000313" key="3">
    <source>
        <dbReference type="Proteomes" id="UP000198900"/>
    </source>
</evidence>
<feature type="transmembrane region" description="Helical" evidence="1">
    <location>
        <begin position="6"/>
        <end position="23"/>
    </location>
</feature>
<sequence>MTYSMWGILTGMTMMVAVSLYRYRQSLARRDRIRWLNEHHMIDRLCAKLGL</sequence>
<dbReference type="Proteomes" id="UP000198900">
    <property type="component" value="Unassembled WGS sequence"/>
</dbReference>
<reference evidence="2" key="1">
    <citation type="submission" date="2016-10" db="EMBL/GenBank/DDBJ databases">
        <authorList>
            <person name="Varghese N."/>
            <person name="Submissions S."/>
        </authorList>
    </citation>
    <scope>NUCLEOTIDE SEQUENCE [LARGE SCALE GENOMIC DNA]</scope>
    <source>
        <strain evidence="2">YR281</strain>
    </source>
</reference>
<keyword evidence="1" id="KW-0812">Transmembrane</keyword>
<accession>A0A7Z7B8F3</accession>
<protein>
    <submittedName>
        <fullName evidence="2">Uncharacterized protein</fullName>
    </submittedName>
</protein>
<name>A0A7Z7B8F3_9BURK</name>
<organism evidence="2 3">
    <name type="scientific">Paraburkholderia steynii</name>
    <dbReference type="NCBI Taxonomy" id="1245441"/>
    <lineage>
        <taxon>Bacteria</taxon>
        <taxon>Pseudomonadati</taxon>
        <taxon>Pseudomonadota</taxon>
        <taxon>Betaproteobacteria</taxon>
        <taxon>Burkholderiales</taxon>
        <taxon>Burkholderiaceae</taxon>
        <taxon>Paraburkholderia</taxon>
    </lineage>
</organism>
<comment type="caution">
    <text evidence="2">The sequence shown here is derived from an EMBL/GenBank/DDBJ whole genome shotgun (WGS) entry which is preliminary data.</text>
</comment>
<keyword evidence="1" id="KW-1133">Transmembrane helix</keyword>
<evidence type="ECO:0000313" key="2">
    <source>
        <dbReference type="EMBL" id="SDH89361.1"/>
    </source>
</evidence>
<gene>
    <name evidence="2" type="ORF">SAMN04487926_109131</name>
</gene>
<proteinExistence type="predicted"/>
<keyword evidence="1" id="KW-0472">Membrane</keyword>
<dbReference type="EMBL" id="FNDI01000009">
    <property type="protein sequence ID" value="SDH89361.1"/>
    <property type="molecule type" value="Genomic_DNA"/>
</dbReference>
<evidence type="ECO:0000256" key="1">
    <source>
        <dbReference type="SAM" id="Phobius"/>
    </source>
</evidence>
<dbReference type="AlphaFoldDB" id="A0A7Z7B8F3"/>
<keyword evidence="3" id="KW-1185">Reference proteome</keyword>